<gene>
    <name evidence="8" type="ORF">EV356DRAFT_517994</name>
</gene>
<evidence type="ECO:0000313" key="9">
    <source>
        <dbReference type="Proteomes" id="UP000800092"/>
    </source>
</evidence>
<name>A0A6A6HLI1_VIRVR</name>
<dbReference type="InterPro" id="IPR036390">
    <property type="entry name" value="WH_DNA-bd_sf"/>
</dbReference>
<sequence length="831" mass="90304">MMQSHTQNRKRPAPGTSPSSMQSSQTGLQSSQTGLQFPVMQDVPQVAHEQYNDWGDQGMLGSSVASYSETNPYSNNAYATTSNGPVALNTTTPSTQPFQNMSNQLVRRTPNQQLVSREGQFDNDAWLEDGGNPQTQTTPWEEGTDDEDLEQKALTAKKDAQAKRKTIPPFVQKLSSFLDESNNTDLIRWSDDGNSFIVLDEDEFANTLIPELFKSNKYASFVRQLNMYGFHKKVGLSDNSMRASEKKAKNPSEFYNPYFKRGRPELLWLIHKPKSGLPHPKRKREEIKGKPAGDSSDEDKKVTGEPSGIGDSQVKPSEPTDHDQGQELATLPNSELQSVRQELQALQRQQRFISKVITQVREQNHQLYQQATAFQALHDRHENSISAILTFLATFYNRNIEGMGPQNLASMFANAIPQNNQQRGTVEDMGDYKESDTNTSNQLQRAARRPQLLLPPPTENLSSSPASRITTESPDPGPLGTTPQNFSNGASDERFGSGRSIPSQSQQHLPFQGQVSANKSGQSNPSTTTDASANDIMALIKDANASAAASPANDPSLQSTASFDFPAALSAYQSANGNTPLTPQERDNMLALMAKEQQGGGIHNDYAARSSNGLATSNNALTTPNPPPMPSLDKFAANQQQLDMLQRLQQEQDAKVQSLADRLQPLSPTGSIPGLHNGNAFSEGDGNTTDFGQPSELDLNNFINNGDYFTGGDQMGVGLTGNVGEENDLFNTPDFGLDFGGTGDNGLDGTSGFDFGAEHSSGLGDDTGYSEGLQGGNVSNQEFDERGRIVESVSSEATSPTATGMTDEGANEDRGVIQSRNEGPPKKRRMG</sequence>
<dbReference type="GO" id="GO:0043565">
    <property type="term" value="F:sequence-specific DNA binding"/>
    <property type="evidence" value="ECO:0007669"/>
    <property type="project" value="InterPro"/>
</dbReference>
<feature type="compositionally biased region" description="Polar residues" evidence="6">
    <location>
        <begin position="792"/>
        <end position="804"/>
    </location>
</feature>
<keyword evidence="3" id="KW-0238">DNA-binding</keyword>
<dbReference type="SUPFAM" id="SSF46785">
    <property type="entry name" value="Winged helix' DNA-binding domain"/>
    <property type="match status" value="1"/>
</dbReference>
<dbReference type="Proteomes" id="UP000800092">
    <property type="component" value="Unassembled WGS sequence"/>
</dbReference>
<dbReference type="AlphaFoldDB" id="A0A6A6HLI1"/>
<dbReference type="Gene3D" id="1.10.10.10">
    <property type="entry name" value="Winged helix-like DNA-binding domain superfamily/Winged helix DNA-binding domain"/>
    <property type="match status" value="1"/>
</dbReference>
<dbReference type="GO" id="GO:0005634">
    <property type="term" value="C:nucleus"/>
    <property type="evidence" value="ECO:0007669"/>
    <property type="project" value="UniProtKB-SubCell"/>
</dbReference>
<reference evidence="8" key="1">
    <citation type="journal article" date="2020" name="Stud. Mycol.">
        <title>101 Dothideomycetes genomes: a test case for predicting lifestyles and emergence of pathogens.</title>
        <authorList>
            <person name="Haridas S."/>
            <person name="Albert R."/>
            <person name="Binder M."/>
            <person name="Bloem J."/>
            <person name="Labutti K."/>
            <person name="Salamov A."/>
            <person name="Andreopoulos B."/>
            <person name="Baker S."/>
            <person name="Barry K."/>
            <person name="Bills G."/>
            <person name="Bluhm B."/>
            <person name="Cannon C."/>
            <person name="Castanera R."/>
            <person name="Culley D."/>
            <person name="Daum C."/>
            <person name="Ezra D."/>
            <person name="Gonzalez J."/>
            <person name="Henrissat B."/>
            <person name="Kuo A."/>
            <person name="Liang C."/>
            <person name="Lipzen A."/>
            <person name="Lutzoni F."/>
            <person name="Magnuson J."/>
            <person name="Mondo S."/>
            <person name="Nolan M."/>
            <person name="Ohm R."/>
            <person name="Pangilinan J."/>
            <person name="Park H.-J."/>
            <person name="Ramirez L."/>
            <person name="Alfaro M."/>
            <person name="Sun H."/>
            <person name="Tritt A."/>
            <person name="Yoshinaga Y."/>
            <person name="Zwiers L.-H."/>
            <person name="Turgeon B."/>
            <person name="Goodwin S."/>
            <person name="Spatafora J."/>
            <person name="Crous P."/>
            <person name="Grigoriev I."/>
        </authorList>
    </citation>
    <scope>NUCLEOTIDE SEQUENCE</scope>
    <source>
        <strain evidence="8">Tuck. ex Michener</strain>
    </source>
</reference>
<organism evidence="8 9">
    <name type="scientific">Viridothelium virens</name>
    <name type="common">Speckled blister lichen</name>
    <name type="synonym">Trypethelium virens</name>
    <dbReference type="NCBI Taxonomy" id="1048519"/>
    <lineage>
        <taxon>Eukaryota</taxon>
        <taxon>Fungi</taxon>
        <taxon>Dikarya</taxon>
        <taxon>Ascomycota</taxon>
        <taxon>Pezizomycotina</taxon>
        <taxon>Dothideomycetes</taxon>
        <taxon>Dothideomycetes incertae sedis</taxon>
        <taxon>Trypetheliales</taxon>
        <taxon>Trypetheliaceae</taxon>
        <taxon>Viridothelium</taxon>
    </lineage>
</organism>
<proteinExistence type="inferred from homology"/>
<dbReference type="SMART" id="SM00415">
    <property type="entry name" value="HSF"/>
    <property type="match status" value="1"/>
</dbReference>
<feature type="compositionally biased region" description="Polar residues" evidence="6">
    <location>
        <begin position="481"/>
        <end position="490"/>
    </location>
</feature>
<feature type="region of interest" description="Disordered" evidence="6">
    <location>
        <begin position="423"/>
        <end position="530"/>
    </location>
</feature>
<dbReference type="FunFam" id="1.10.10.10:FF:000173">
    <property type="entry name" value="Heat shock transcription factor Hsf1"/>
    <property type="match status" value="1"/>
</dbReference>
<evidence type="ECO:0000259" key="7">
    <source>
        <dbReference type="SMART" id="SM00415"/>
    </source>
</evidence>
<feature type="compositionally biased region" description="Polar residues" evidence="6">
    <location>
        <begin position="500"/>
        <end position="530"/>
    </location>
</feature>
<keyword evidence="9" id="KW-1185">Reference proteome</keyword>
<comment type="similarity">
    <text evidence="2 5">Belongs to the HSF family.</text>
</comment>
<feature type="compositionally biased region" description="Polar residues" evidence="6">
    <location>
        <begin position="459"/>
        <end position="473"/>
    </location>
</feature>
<feature type="compositionally biased region" description="Low complexity" evidence="6">
    <location>
        <begin position="442"/>
        <end position="452"/>
    </location>
</feature>
<feature type="region of interest" description="Disordered" evidence="6">
    <location>
        <begin position="271"/>
        <end position="326"/>
    </location>
</feature>
<feature type="compositionally biased region" description="Low complexity" evidence="6">
    <location>
        <begin position="19"/>
        <end position="36"/>
    </location>
</feature>
<evidence type="ECO:0000256" key="1">
    <source>
        <dbReference type="ARBA" id="ARBA00004123"/>
    </source>
</evidence>
<dbReference type="OrthoDB" id="60033at2759"/>
<accession>A0A6A6HLI1</accession>
<feature type="region of interest" description="Disordered" evidence="6">
    <location>
        <begin position="123"/>
        <end position="146"/>
    </location>
</feature>
<evidence type="ECO:0000256" key="6">
    <source>
        <dbReference type="SAM" id="MobiDB-lite"/>
    </source>
</evidence>
<evidence type="ECO:0000256" key="2">
    <source>
        <dbReference type="ARBA" id="ARBA00006403"/>
    </source>
</evidence>
<dbReference type="PANTHER" id="PTHR10015">
    <property type="entry name" value="HEAT SHOCK TRANSCRIPTION FACTOR"/>
    <property type="match status" value="1"/>
</dbReference>
<dbReference type="PRINTS" id="PR00056">
    <property type="entry name" value="HSFDOMAIN"/>
</dbReference>
<feature type="region of interest" description="Disordered" evidence="6">
    <location>
        <begin position="1"/>
        <end position="37"/>
    </location>
</feature>
<dbReference type="InterPro" id="IPR036388">
    <property type="entry name" value="WH-like_DNA-bd_sf"/>
</dbReference>
<protein>
    <recommendedName>
        <fullName evidence="7">HSF-type DNA-binding domain-containing protein</fullName>
    </recommendedName>
</protein>
<evidence type="ECO:0000256" key="4">
    <source>
        <dbReference type="ARBA" id="ARBA00023242"/>
    </source>
</evidence>
<comment type="subcellular location">
    <subcellularLocation>
        <location evidence="1">Nucleus</location>
    </subcellularLocation>
</comment>
<dbReference type="Pfam" id="PF00447">
    <property type="entry name" value="HSF_DNA-bind"/>
    <property type="match status" value="1"/>
</dbReference>
<evidence type="ECO:0000256" key="5">
    <source>
        <dbReference type="RuleBase" id="RU004020"/>
    </source>
</evidence>
<keyword evidence="4" id="KW-0539">Nucleus</keyword>
<feature type="region of interest" description="Disordered" evidence="6">
    <location>
        <begin position="758"/>
        <end position="831"/>
    </location>
</feature>
<evidence type="ECO:0000256" key="3">
    <source>
        <dbReference type="ARBA" id="ARBA00023125"/>
    </source>
</evidence>
<feature type="domain" description="HSF-type DNA-binding" evidence="7">
    <location>
        <begin position="166"/>
        <end position="273"/>
    </location>
</feature>
<dbReference type="InterPro" id="IPR000232">
    <property type="entry name" value="HSF_DNA-bd"/>
</dbReference>
<dbReference type="EMBL" id="ML991775">
    <property type="protein sequence ID" value="KAF2238732.1"/>
    <property type="molecule type" value="Genomic_DNA"/>
</dbReference>
<dbReference type="PANTHER" id="PTHR10015:SF427">
    <property type="entry name" value="HEAT SHOCK FACTOR PROTEIN"/>
    <property type="match status" value="1"/>
</dbReference>
<evidence type="ECO:0000313" key="8">
    <source>
        <dbReference type="EMBL" id="KAF2238732.1"/>
    </source>
</evidence>
<dbReference type="GO" id="GO:0003700">
    <property type="term" value="F:DNA-binding transcription factor activity"/>
    <property type="evidence" value="ECO:0007669"/>
    <property type="project" value="InterPro"/>
</dbReference>
<feature type="compositionally biased region" description="Basic residues" evidence="6">
    <location>
        <begin position="271"/>
        <end position="282"/>
    </location>
</feature>